<feature type="region of interest" description="Disordered" evidence="1">
    <location>
        <begin position="86"/>
        <end position="108"/>
    </location>
</feature>
<feature type="region of interest" description="Disordered" evidence="1">
    <location>
        <begin position="262"/>
        <end position="289"/>
    </location>
</feature>
<reference evidence="3" key="1">
    <citation type="submission" date="2014-04" db="EMBL/GenBank/DDBJ databases">
        <title>Evolutionary Origins and Diversification of the Mycorrhizal Mutualists.</title>
        <authorList>
            <consortium name="DOE Joint Genome Institute"/>
            <consortium name="Mycorrhizal Genomics Consortium"/>
            <person name="Kohler A."/>
            <person name="Kuo A."/>
            <person name="Nagy L.G."/>
            <person name="Floudas D."/>
            <person name="Copeland A."/>
            <person name="Barry K.W."/>
            <person name="Cichocki N."/>
            <person name="Veneault-Fourrey C."/>
            <person name="LaButti K."/>
            <person name="Lindquist E.A."/>
            <person name="Lipzen A."/>
            <person name="Lundell T."/>
            <person name="Morin E."/>
            <person name="Murat C."/>
            <person name="Riley R."/>
            <person name="Ohm R."/>
            <person name="Sun H."/>
            <person name="Tunlid A."/>
            <person name="Henrissat B."/>
            <person name="Grigoriev I.V."/>
            <person name="Hibbett D.S."/>
            <person name="Martin F."/>
        </authorList>
    </citation>
    <scope>NUCLEOTIDE SEQUENCE [LARGE SCALE GENOMIC DNA]</scope>
    <source>
        <strain evidence="3">FD-334 SS-4</strain>
    </source>
</reference>
<gene>
    <name evidence="2" type="ORF">HYPSUDRAFT_38598</name>
</gene>
<dbReference type="InterPro" id="IPR013922">
    <property type="entry name" value="Cyclin_PHO80-like"/>
</dbReference>
<dbReference type="Proteomes" id="UP000054270">
    <property type="component" value="Unassembled WGS sequence"/>
</dbReference>
<accession>A0A0D2ML69</accession>
<dbReference type="GO" id="GO:0019901">
    <property type="term" value="F:protein kinase binding"/>
    <property type="evidence" value="ECO:0007669"/>
    <property type="project" value="InterPro"/>
</dbReference>
<name>A0A0D2ML69_HYPSF</name>
<dbReference type="PANTHER" id="PTHR15615">
    <property type="match status" value="1"/>
</dbReference>
<protein>
    <recommendedName>
        <fullName evidence="4">Cyclin N-terminal domain-containing protein</fullName>
    </recommendedName>
</protein>
<dbReference type="EMBL" id="KN817536">
    <property type="protein sequence ID" value="KJA24553.1"/>
    <property type="molecule type" value="Genomic_DNA"/>
</dbReference>
<evidence type="ECO:0000256" key="1">
    <source>
        <dbReference type="SAM" id="MobiDB-lite"/>
    </source>
</evidence>
<evidence type="ECO:0000313" key="3">
    <source>
        <dbReference type="Proteomes" id="UP000054270"/>
    </source>
</evidence>
<dbReference type="STRING" id="945553.A0A0D2ML69"/>
<dbReference type="Gene3D" id="1.10.472.10">
    <property type="entry name" value="Cyclin-like"/>
    <property type="match status" value="1"/>
</dbReference>
<dbReference type="AlphaFoldDB" id="A0A0D2ML69"/>
<feature type="region of interest" description="Disordered" evidence="1">
    <location>
        <begin position="1"/>
        <end position="72"/>
    </location>
</feature>
<dbReference type="OMA" id="NKPRRIW"/>
<evidence type="ECO:0008006" key="4">
    <source>
        <dbReference type="Google" id="ProtNLM"/>
    </source>
</evidence>
<dbReference type="OrthoDB" id="286814at2759"/>
<dbReference type="GO" id="GO:0000307">
    <property type="term" value="C:cyclin-dependent protein kinase holoenzyme complex"/>
    <property type="evidence" value="ECO:0007669"/>
    <property type="project" value="TreeGrafter"/>
</dbReference>
<evidence type="ECO:0000313" key="2">
    <source>
        <dbReference type="EMBL" id="KJA24553.1"/>
    </source>
</evidence>
<keyword evidence="3" id="KW-1185">Reference proteome</keyword>
<sequence length="775" mass="85773">MPVPVPRSAKAQAHPVIKPYNRVRGLSLPSSNTSATLPLGPHPSLGSREEWAAAFPSWRRSQQRPPSSQDATMQDFRQGLTVADNAPVSKGTDAEAPFPPLYNPVQQQQHPAASNYLRGVQRKCDATMDPAFSAHDQAQIDNNMRWDVDFLVGPEAATAMPEDRVHHGSSPVEMVSDSASFSNRSYQAGVFSPIYEDQSPGLASGPDNDSSPLEPITPFGAFVDRAVADVVSYPASFSSQYAEQYALADYYQGKQANVETYHPPPVFPTLAEPPKEQDPHPDNVTSSPTLGYKTLSEPLAEWMATYVWKVCTTGFSLSPAFTQPSINAPAYPTAAPSYLAPSIHSLLLATLLQPSAALLAVWYIVRLPVYFGAAPLSEELVKERAFKSALLADGCTGFDNDTSEGSVVFRLVVLGCMLANKWLDDHTFSNKTWHSISSIPIQILNRLEALTLDIFTYDLSISSQQWSQWLAHVMSYHTALSSPAYPQPISRPSSNPHSIMRRVIDEIIKVPSTFKSGSPLPQPVFIGLEDRLRERDEKENALDALEIDLDEDGPLREEYLPKRRASKLVSQNAHTIHGSGLSHGQTLGAGKWNFPDVPAVKALPPPAKWSPAGDEPILRDRNRVSGQYVAVQAPVHPMQHYPASYHPHDVAYNNQNWNPAGRYMPVKAQPVYVHDVSSVFHMSQAAYNPFAPIPTLVIPHSRSHSLSYDQEASRHHMRSYSQSRFEYKNSDLRMMPNEHMPFNDVSSKWMDQSAGYLAHSQAYIHIPSIGMQPTW</sequence>
<organism evidence="2 3">
    <name type="scientific">Hypholoma sublateritium (strain FD-334 SS-4)</name>
    <dbReference type="NCBI Taxonomy" id="945553"/>
    <lineage>
        <taxon>Eukaryota</taxon>
        <taxon>Fungi</taxon>
        <taxon>Dikarya</taxon>
        <taxon>Basidiomycota</taxon>
        <taxon>Agaricomycotina</taxon>
        <taxon>Agaricomycetes</taxon>
        <taxon>Agaricomycetidae</taxon>
        <taxon>Agaricales</taxon>
        <taxon>Agaricineae</taxon>
        <taxon>Strophariaceae</taxon>
        <taxon>Hypholoma</taxon>
    </lineage>
</organism>
<dbReference type="GO" id="GO:0005634">
    <property type="term" value="C:nucleus"/>
    <property type="evidence" value="ECO:0007669"/>
    <property type="project" value="TreeGrafter"/>
</dbReference>
<feature type="compositionally biased region" description="Low complexity" evidence="1">
    <location>
        <begin position="56"/>
        <end position="69"/>
    </location>
</feature>
<dbReference type="GO" id="GO:0016538">
    <property type="term" value="F:cyclin-dependent protein serine/threonine kinase regulator activity"/>
    <property type="evidence" value="ECO:0007669"/>
    <property type="project" value="TreeGrafter"/>
</dbReference>
<proteinExistence type="predicted"/>
<dbReference type="CDD" id="cd20557">
    <property type="entry name" value="CYCLIN_ScPCL1-like"/>
    <property type="match status" value="1"/>
</dbReference>
<dbReference type="PANTHER" id="PTHR15615:SF27">
    <property type="entry name" value="PHO85 CYCLIN CLG1"/>
    <property type="match status" value="1"/>
</dbReference>